<evidence type="ECO:0000256" key="1">
    <source>
        <dbReference type="SAM" id="Phobius"/>
    </source>
</evidence>
<keyword evidence="1" id="KW-0472">Membrane</keyword>
<dbReference type="SUPFAM" id="SSF53448">
    <property type="entry name" value="Nucleotide-diphospho-sugar transferases"/>
    <property type="match status" value="1"/>
</dbReference>
<dbReference type="Pfam" id="PF01501">
    <property type="entry name" value="Glyco_transf_8"/>
    <property type="match status" value="1"/>
</dbReference>
<protein>
    <submittedName>
        <fullName evidence="2">Glycosyltransferase family 8 protein</fullName>
    </submittedName>
</protein>
<accession>A0AAD7FC56</accession>
<feature type="transmembrane region" description="Helical" evidence="1">
    <location>
        <begin position="40"/>
        <end position="64"/>
    </location>
</feature>
<proteinExistence type="predicted"/>
<evidence type="ECO:0000313" key="2">
    <source>
        <dbReference type="EMBL" id="KAJ7610178.1"/>
    </source>
</evidence>
<gene>
    <name evidence="2" type="ORF">FB45DRAFT_1122125</name>
</gene>
<dbReference type="InterPro" id="IPR029044">
    <property type="entry name" value="Nucleotide-diphossugar_trans"/>
</dbReference>
<dbReference type="Gene3D" id="3.90.550.10">
    <property type="entry name" value="Spore Coat Polysaccharide Biosynthesis Protein SpsA, Chain A"/>
    <property type="match status" value="1"/>
</dbReference>
<keyword evidence="1" id="KW-1133">Transmembrane helix</keyword>
<organism evidence="2 3">
    <name type="scientific">Roridomyces roridus</name>
    <dbReference type="NCBI Taxonomy" id="1738132"/>
    <lineage>
        <taxon>Eukaryota</taxon>
        <taxon>Fungi</taxon>
        <taxon>Dikarya</taxon>
        <taxon>Basidiomycota</taxon>
        <taxon>Agaricomycotina</taxon>
        <taxon>Agaricomycetes</taxon>
        <taxon>Agaricomycetidae</taxon>
        <taxon>Agaricales</taxon>
        <taxon>Marasmiineae</taxon>
        <taxon>Mycenaceae</taxon>
        <taxon>Roridomyces</taxon>
    </lineage>
</organism>
<keyword evidence="3" id="KW-1185">Reference proteome</keyword>
<dbReference type="AlphaFoldDB" id="A0AAD7FC56"/>
<dbReference type="InterPro" id="IPR050587">
    <property type="entry name" value="GNT1/Glycosyltrans_8"/>
</dbReference>
<dbReference type="Proteomes" id="UP001221142">
    <property type="component" value="Unassembled WGS sequence"/>
</dbReference>
<reference evidence="2" key="1">
    <citation type="submission" date="2023-03" db="EMBL/GenBank/DDBJ databases">
        <title>Massive genome expansion in bonnet fungi (Mycena s.s.) driven by repeated elements and novel gene families across ecological guilds.</title>
        <authorList>
            <consortium name="Lawrence Berkeley National Laboratory"/>
            <person name="Harder C.B."/>
            <person name="Miyauchi S."/>
            <person name="Viragh M."/>
            <person name="Kuo A."/>
            <person name="Thoen E."/>
            <person name="Andreopoulos B."/>
            <person name="Lu D."/>
            <person name="Skrede I."/>
            <person name="Drula E."/>
            <person name="Henrissat B."/>
            <person name="Morin E."/>
            <person name="Kohler A."/>
            <person name="Barry K."/>
            <person name="LaButti K."/>
            <person name="Morin E."/>
            <person name="Salamov A."/>
            <person name="Lipzen A."/>
            <person name="Mereny Z."/>
            <person name="Hegedus B."/>
            <person name="Baldrian P."/>
            <person name="Stursova M."/>
            <person name="Weitz H."/>
            <person name="Taylor A."/>
            <person name="Grigoriev I.V."/>
            <person name="Nagy L.G."/>
            <person name="Martin F."/>
            <person name="Kauserud H."/>
        </authorList>
    </citation>
    <scope>NUCLEOTIDE SEQUENCE</scope>
    <source>
        <strain evidence="2">9284</strain>
    </source>
</reference>
<dbReference type="GO" id="GO:0016757">
    <property type="term" value="F:glycosyltransferase activity"/>
    <property type="evidence" value="ECO:0007669"/>
    <property type="project" value="InterPro"/>
</dbReference>
<sequence>MLSTFGILGTERWTYQLLGPNSYSADLNETTNRWSRRWKAALFVGAILAIALVWMGLTALARVLRFQYVSLDRFQDLNRMPATKGHGPGHTLPEQRAVVTTLYSDGYAIGVAVLGRSAQVANISARLILPYFEHKISPKALCIARAVGWEPMPIARIPPPKGDDAEYGHYKDQYTKLSIWKLDEIGVDSAVYLDADTLVRSNFDELFDSPFNFAAVPDVWLERRGFIVDFNAGVLAFRPSTAVFDDMQQKLEIATYPPAEAEQAFLNLYFGPTALRLPYMYNANLAIKARNRALWKRLTDEMRVVHYTLVKPLINDLAKGENVILSPEELEVELQITEGRDGGLFREEIGWWRDEYRMMMVVHGHAIEQCYSS</sequence>
<evidence type="ECO:0000313" key="3">
    <source>
        <dbReference type="Proteomes" id="UP001221142"/>
    </source>
</evidence>
<dbReference type="EMBL" id="JARKIF010000036">
    <property type="protein sequence ID" value="KAJ7610178.1"/>
    <property type="molecule type" value="Genomic_DNA"/>
</dbReference>
<keyword evidence="1" id="KW-0812">Transmembrane</keyword>
<dbReference type="PANTHER" id="PTHR11183">
    <property type="entry name" value="GLYCOGENIN SUBFAMILY MEMBER"/>
    <property type="match status" value="1"/>
</dbReference>
<comment type="caution">
    <text evidence="2">The sequence shown here is derived from an EMBL/GenBank/DDBJ whole genome shotgun (WGS) entry which is preliminary data.</text>
</comment>
<name>A0AAD7FC56_9AGAR</name>
<dbReference type="InterPro" id="IPR002495">
    <property type="entry name" value="Glyco_trans_8"/>
</dbReference>